<gene>
    <name evidence="15" type="primary">DEFB1</name>
</gene>
<dbReference type="Pfam" id="PF00711">
    <property type="entry name" value="Defensin_beta"/>
    <property type="match status" value="1"/>
</dbReference>
<evidence type="ECO:0000256" key="8">
    <source>
        <dbReference type="ARBA" id="ARBA00023157"/>
    </source>
</evidence>
<dbReference type="GO" id="GO:0031731">
    <property type="term" value="F:CCR6 chemokine receptor binding"/>
    <property type="evidence" value="ECO:0007669"/>
    <property type="project" value="TreeGrafter"/>
</dbReference>
<comment type="subcellular location">
    <subcellularLocation>
        <location evidence="1">Secreted</location>
    </subcellularLocation>
</comment>
<protein>
    <recommendedName>
        <fullName evidence="11">Beta-defensin 1</fullName>
    </recommendedName>
    <alternativeName>
        <fullName evidence="12">Defensin, beta 1</fullName>
    </alternativeName>
</protein>
<evidence type="ECO:0000256" key="11">
    <source>
        <dbReference type="ARBA" id="ARBA00040807"/>
    </source>
</evidence>
<comment type="similarity">
    <text evidence="2">Belongs to the beta-defensin family.</text>
</comment>
<dbReference type="GO" id="GO:0005615">
    <property type="term" value="C:extracellular space"/>
    <property type="evidence" value="ECO:0007669"/>
    <property type="project" value="TreeGrafter"/>
</dbReference>
<evidence type="ECO:0000313" key="15">
    <source>
        <dbReference type="RefSeq" id="XP_006864482.1"/>
    </source>
</evidence>
<dbReference type="AlphaFoldDB" id="A0A9B0WRE6"/>
<reference evidence="15" key="1">
    <citation type="submission" date="2025-08" db="UniProtKB">
        <authorList>
            <consortium name="RefSeq"/>
        </authorList>
    </citation>
    <scope>IDENTIFICATION</scope>
    <source>
        <tissue evidence="15">Spleen</tissue>
    </source>
</reference>
<dbReference type="OrthoDB" id="9622366at2759"/>
<keyword evidence="3" id="KW-0964">Secreted</keyword>
<evidence type="ECO:0000256" key="5">
    <source>
        <dbReference type="ARBA" id="ARBA00022729"/>
    </source>
</evidence>
<keyword evidence="4" id="KW-0929">Antimicrobial</keyword>
<sequence length="76" mass="8496">MVHKVVEVDTSDESILSEEKVKQSKYFLFLLTGAGQRSDQYKCVSKGGTCNFSHCPLFSRIEGTCYSGRAKCCIYS</sequence>
<keyword evidence="6" id="KW-0211">Defensin</keyword>
<comment type="function">
    <text evidence="10">Has bactericidal activity. May act as a ligand for C-C chemokine receptor CCR6. Positively regulates the sperm motility and bactericidal activity in a CCR6-dependent manner. Binds to CCR6 and triggers Ca2+ mobilization in the sperm which is important for its motility.</text>
</comment>
<keyword evidence="7" id="KW-0044">Antibiotic</keyword>
<keyword evidence="8" id="KW-1015">Disulfide bond</keyword>
<evidence type="ECO:0000256" key="6">
    <source>
        <dbReference type="ARBA" id="ARBA00022940"/>
    </source>
</evidence>
<organism evidence="14 15">
    <name type="scientific">Chrysochloris asiatica</name>
    <name type="common">Cape golden mole</name>
    <dbReference type="NCBI Taxonomy" id="185453"/>
    <lineage>
        <taxon>Eukaryota</taxon>
        <taxon>Metazoa</taxon>
        <taxon>Chordata</taxon>
        <taxon>Craniata</taxon>
        <taxon>Vertebrata</taxon>
        <taxon>Euteleostomi</taxon>
        <taxon>Mammalia</taxon>
        <taxon>Eutheria</taxon>
        <taxon>Afrotheria</taxon>
        <taxon>Chrysochloridae</taxon>
        <taxon>Chrysochlorinae</taxon>
        <taxon>Chrysochloris</taxon>
    </lineage>
</organism>
<evidence type="ECO:0000256" key="1">
    <source>
        <dbReference type="ARBA" id="ARBA00004613"/>
    </source>
</evidence>
<evidence type="ECO:0000256" key="7">
    <source>
        <dbReference type="ARBA" id="ARBA00023022"/>
    </source>
</evidence>
<evidence type="ECO:0000256" key="12">
    <source>
        <dbReference type="ARBA" id="ARBA00041630"/>
    </source>
</evidence>
<evidence type="ECO:0000256" key="2">
    <source>
        <dbReference type="ARBA" id="ARBA00007371"/>
    </source>
</evidence>
<evidence type="ECO:0000256" key="3">
    <source>
        <dbReference type="ARBA" id="ARBA00022525"/>
    </source>
</evidence>
<dbReference type="RefSeq" id="XP_006864482.1">
    <property type="nucleotide sequence ID" value="XM_006864420.1"/>
</dbReference>
<dbReference type="Proteomes" id="UP000504623">
    <property type="component" value="Unplaced"/>
</dbReference>
<evidence type="ECO:0000256" key="4">
    <source>
        <dbReference type="ARBA" id="ARBA00022529"/>
    </source>
</evidence>
<dbReference type="GO" id="GO:0002227">
    <property type="term" value="P:innate immune response in mucosa"/>
    <property type="evidence" value="ECO:0007669"/>
    <property type="project" value="TreeGrafter"/>
</dbReference>
<keyword evidence="14" id="KW-1185">Reference proteome</keyword>
<keyword evidence="5" id="KW-0732">Signal</keyword>
<dbReference type="InterPro" id="IPR001855">
    <property type="entry name" value="Defensin_beta-like"/>
</dbReference>
<dbReference type="GO" id="GO:0050830">
    <property type="term" value="P:defense response to Gram-positive bacterium"/>
    <property type="evidence" value="ECO:0007669"/>
    <property type="project" value="TreeGrafter"/>
</dbReference>
<dbReference type="SUPFAM" id="SSF57392">
    <property type="entry name" value="Defensin-like"/>
    <property type="match status" value="1"/>
</dbReference>
<comment type="subunit">
    <text evidence="9">Monomer. Homodimer.</text>
</comment>
<evidence type="ECO:0000259" key="13">
    <source>
        <dbReference type="Pfam" id="PF00711"/>
    </source>
</evidence>
<evidence type="ECO:0000256" key="10">
    <source>
        <dbReference type="ARBA" id="ARBA00037394"/>
    </source>
</evidence>
<dbReference type="CTD" id="1672"/>
<dbReference type="GO" id="GO:0050829">
    <property type="term" value="P:defense response to Gram-negative bacterium"/>
    <property type="evidence" value="ECO:0007669"/>
    <property type="project" value="TreeGrafter"/>
</dbReference>
<evidence type="ECO:0000256" key="9">
    <source>
        <dbReference type="ARBA" id="ARBA00024380"/>
    </source>
</evidence>
<accession>A0A9B0WRE6</accession>
<name>A0A9B0WRE6_CHRAS</name>
<proteinExistence type="inferred from homology"/>
<evidence type="ECO:0000313" key="14">
    <source>
        <dbReference type="Proteomes" id="UP000504623"/>
    </source>
</evidence>
<dbReference type="PANTHER" id="PTHR21388">
    <property type="entry name" value="BETA-DEFENSIN-RELATED"/>
    <property type="match status" value="1"/>
</dbReference>
<feature type="domain" description="Beta-defensin-like" evidence="13">
    <location>
        <begin position="39"/>
        <end position="73"/>
    </location>
</feature>
<dbReference type="PANTHER" id="PTHR21388:SF9">
    <property type="entry name" value="BETA-DEFENSIN 1"/>
    <property type="match status" value="1"/>
</dbReference>
<dbReference type="GeneID" id="102835701"/>